<dbReference type="Pfam" id="PF01810">
    <property type="entry name" value="LysE"/>
    <property type="match status" value="1"/>
</dbReference>
<keyword evidence="3 6" id="KW-0812">Transmembrane</keyword>
<evidence type="ECO:0000256" key="5">
    <source>
        <dbReference type="ARBA" id="ARBA00023136"/>
    </source>
</evidence>
<dbReference type="InterPro" id="IPR001123">
    <property type="entry name" value="LeuE-type"/>
</dbReference>
<dbReference type="KEGG" id="hms:HMU10670"/>
<feature type="transmembrane region" description="Helical" evidence="6">
    <location>
        <begin position="152"/>
        <end position="176"/>
    </location>
</feature>
<feature type="transmembrane region" description="Helical" evidence="6">
    <location>
        <begin position="12"/>
        <end position="34"/>
    </location>
</feature>
<dbReference type="STRING" id="679897.HMU10670"/>
<name>D3UIK1_HELM1</name>
<reference evidence="7 8" key="1">
    <citation type="journal article" date="2010" name="BMC Genomics">
        <title>Comparative genomics and proteomics of Helicobacter mustelae, an ulcerogenic and carcinogenic gastric pathogen.</title>
        <authorList>
            <person name="O'Toole P.W."/>
            <person name="Snelling W.J."/>
            <person name="Canchaya C."/>
            <person name="Forde B.M."/>
            <person name="Hardie K.R."/>
            <person name="Josenhans C."/>
            <person name="Graham R.L.J."/>
            <person name="McMullan G."/>
            <person name="Parkhill J."/>
            <person name="Belda E."/>
            <person name="Bentley S.D."/>
        </authorList>
    </citation>
    <scope>NUCLEOTIDE SEQUENCE [LARGE SCALE GENOMIC DNA]</scope>
    <source>
        <strain evidence="8">ATCC 43772 / LMG 18044 / NCTC 12198 / 12198</strain>
    </source>
</reference>
<evidence type="ECO:0000256" key="6">
    <source>
        <dbReference type="SAM" id="Phobius"/>
    </source>
</evidence>
<dbReference type="PANTHER" id="PTHR30086:SF19">
    <property type="entry name" value="THREONINE EFFLUX PROTEIN"/>
    <property type="match status" value="1"/>
</dbReference>
<keyword evidence="8" id="KW-1185">Reference proteome</keyword>
<evidence type="ECO:0000256" key="4">
    <source>
        <dbReference type="ARBA" id="ARBA00022989"/>
    </source>
</evidence>
<accession>D3UIK1</accession>
<keyword evidence="4 6" id="KW-1133">Transmembrane helix</keyword>
<dbReference type="Proteomes" id="UP000001522">
    <property type="component" value="Chromosome"/>
</dbReference>
<feature type="transmembrane region" description="Helical" evidence="6">
    <location>
        <begin position="188"/>
        <end position="207"/>
    </location>
</feature>
<keyword evidence="5 6" id="KW-0472">Membrane</keyword>
<dbReference type="PANTHER" id="PTHR30086">
    <property type="entry name" value="ARGININE EXPORTER PROTEIN ARGO"/>
    <property type="match status" value="1"/>
</dbReference>
<dbReference type="AlphaFoldDB" id="D3UIK1"/>
<dbReference type="RefSeq" id="WP_013023396.1">
    <property type="nucleotide sequence ID" value="NC_013949.1"/>
</dbReference>
<evidence type="ECO:0000313" key="8">
    <source>
        <dbReference type="Proteomes" id="UP000001522"/>
    </source>
</evidence>
<dbReference type="HOGENOM" id="CLU_079569_0_1_7"/>
<dbReference type="GO" id="GO:0005886">
    <property type="term" value="C:plasma membrane"/>
    <property type="evidence" value="ECO:0007669"/>
    <property type="project" value="UniProtKB-SubCell"/>
</dbReference>
<comment type="subcellular location">
    <subcellularLocation>
        <location evidence="1">Cell membrane</location>
        <topology evidence="1">Multi-pass membrane protein</topology>
    </subcellularLocation>
</comment>
<dbReference type="GO" id="GO:0015171">
    <property type="term" value="F:amino acid transmembrane transporter activity"/>
    <property type="evidence" value="ECO:0007669"/>
    <property type="project" value="TreeGrafter"/>
</dbReference>
<evidence type="ECO:0000256" key="1">
    <source>
        <dbReference type="ARBA" id="ARBA00004651"/>
    </source>
</evidence>
<dbReference type="eggNOG" id="COG1280">
    <property type="taxonomic scope" value="Bacteria"/>
</dbReference>
<protein>
    <submittedName>
        <fullName evidence="7">Putative LysE type translocator</fullName>
    </submittedName>
</protein>
<organism evidence="7 8">
    <name type="scientific">Helicobacter mustelae (strain ATCC 43772 / CCUG 25715 / CIP 103759 / LMG 18044 / NCTC 12198 / R85-136P)</name>
    <name type="common">Campylobacter mustelae</name>
    <dbReference type="NCBI Taxonomy" id="679897"/>
    <lineage>
        <taxon>Bacteria</taxon>
        <taxon>Pseudomonadati</taxon>
        <taxon>Campylobacterota</taxon>
        <taxon>Epsilonproteobacteria</taxon>
        <taxon>Campylobacterales</taxon>
        <taxon>Helicobacteraceae</taxon>
        <taxon>Helicobacter</taxon>
    </lineage>
</organism>
<sequence>MLDFIISHSMEFLSVLGIWTLAVLMPGPDLFLVIRYSTQKSKIHALSAVGGILVGTLVWLVVGFFLVDLLRKSIFFELLQFVGGGYLVYMAVRIFLSLRKNSVENEDTSKLYSSPIKGLMAGIFTNLSNPKPPIFISVILSKFSTIPPLDVALLLLIVMTAIPCFWFYCVVHFFTIKKIFQTFLHYRKHLDCVAGAIFFLFGINLITEAFPQLF</sequence>
<evidence type="ECO:0000256" key="2">
    <source>
        <dbReference type="ARBA" id="ARBA00022475"/>
    </source>
</evidence>
<dbReference type="EMBL" id="FN555004">
    <property type="protein sequence ID" value="CBG40324.1"/>
    <property type="molecule type" value="Genomic_DNA"/>
</dbReference>
<evidence type="ECO:0000256" key="3">
    <source>
        <dbReference type="ARBA" id="ARBA00022692"/>
    </source>
</evidence>
<feature type="transmembrane region" description="Helical" evidence="6">
    <location>
        <begin position="46"/>
        <end position="66"/>
    </location>
</feature>
<feature type="transmembrane region" description="Helical" evidence="6">
    <location>
        <begin position="78"/>
        <end position="98"/>
    </location>
</feature>
<proteinExistence type="predicted"/>
<gene>
    <name evidence="7" type="ordered locus">HMU10670</name>
</gene>
<keyword evidence="2" id="KW-1003">Cell membrane</keyword>
<evidence type="ECO:0000313" key="7">
    <source>
        <dbReference type="EMBL" id="CBG40324.1"/>
    </source>
</evidence>